<dbReference type="GeneID" id="79714148"/>
<keyword evidence="2" id="KW-1185">Reference proteome</keyword>
<evidence type="ECO:0000313" key="1">
    <source>
        <dbReference type="EMBL" id="QMP81848.1"/>
    </source>
</evidence>
<protein>
    <submittedName>
        <fullName evidence="1">Uncharacterized protein</fullName>
    </submittedName>
</protein>
<organism evidence="1 2">
    <name type="scientific">Salmonella phage NBSal006</name>
    <dbReference type="NCBI Taxonomy" id="2749668"/>
    <lineage>
        <taxon>Viruses</taxon>
        <taxon>Duplodnaviria</taxon>
        <taxon>Heunggongvirae</taxon>
        <taxon>Uroviricota</taxon>
        <taxon>Caudoviricetes</taxon>
        <taxon>Sarkviridae</taxon>
        <taxon>Guernseyvirinae</taxon>
        <taxon>Jerseyvirus</taxon>
        <taxon>Jerseyvirus NBSal006</taxon>
    </lineage>
</organism>
<evidence type="ECO:0000313" key="2">
    <source>
        <dbReference type="Proteomes" id="UP000514706"/>
    </source>
</evidence>
<dbReference type="KEGG" id="vg:79714148"/>
<proteinExistence type="predicted"/>
<sequence>MKPGIVDTKTFTITSHYAHRQNALNAILTQTPQKEMFSPG</sequence>
<accession>A0A7D7JZA7</accession>
<dbReference type="RefSeq" id="YP_010747395.1">
    <property type="nucleotide sequence ID" value="NC_073196.1"/>
</dbReference>
<dbReference type="EMBL" id="MT677933">
    <property type="protein sequence ID" value="QMP81848.1"/>
    <property type="molecule type" value="Genomic_DNA"/>
</dbReference>
<dbReference type="Proteomes" id="UP000514706">
    <property type="component" value="Segment"/>
</dbReference>
<name>A0A7D7JZA7_9CAUD</name>
<reference evidence="1 2" key="1">
    <citation type="submission" date="2020-06" db="EMBL/GenBank/DDBJ databases">
        <authorList>
            <person name="Llanos C.D."/>
            <person name="Bardales J."/>
        </authorList>
    </citation>
    <scope>NUCLEOTIDE SEQUENCE [LARGE SCALE GENOMIC DNA]</scope>
</reference>